<organism evidence="1 2">
    <name type="scientific">Paspalum notatum var. saurae</name>
    <dbReference type="NCBI Taxonomy" id="547442"/>
    <lineage>
        <taxon>Eukaryota</taxon>
        <taxon>Viridiplantae</taxon>
        <taxon>Streptophyta</taxon>
        <taxon>Embryophyta</taxon>
        <taxon>Tracheophyta</taxon>
        <taxon>Spermatophyta</taxon>
        <taxon>Magnoliopsida</taxon>
        <taxon>Liliopsida</taxon>
        <taxon>Poales</taxon>
        <taxon>Poaceae</taxon>
        <taxon>PACMAD clade</taxon>
        <taxon>Panicoideae</taxon>
        <taxon>Andropogonodae</taxon>
        <taxon>Paspaleae</taxon>
        <taxon>Paspalinae</taxon>
        <taxon>Paspalum</taxon>
    </lineage>
</organism>
<accession>A0AAQ3PNG4</accession>
<evidence type="ECO:0000313" key="1">
    <source>
        <dbReference type="EMBL" id="WVZ52659.1"/>
    </source>
</evidence>
<reference evidence="1 2" key="1">
    <citation type="submission" date="2024-02" db="EMBL/GenBank/DDBJ databases">
        <title>High-quality chromosome-scale genome assembly of Pensacola bahiagrass (Paspalum notatum Flugge var. saurae).</title>
        <authorList>
            <person name="Vega J.M."/>
            <person name="Podio M."/>
            <person name="Orjuela J."/>
            <person name="Siena L.A."/>
            <person name="Pessino S.C."/>
            <person name="Combes M.C."/>
            <person name="Mariac C."/>
            <person name="Albertini E."/>
            <person name="Pupilli F."/>
            <person name="Ortiz J.P.A."/>
            <person name="Leblanc O."/>
        </authorList>
    </citation>
    <scope>NUCLEOTIDE SEQUENCE [LARGE SCALE GENOMIC DNA]</scope>
    <source>
        <strain evidence="1">R1</strain>
        <tissue evidence="1">Leaf</tissue>
    </source>
</reference>
<name>A0AAQ3PNG4_PASNO</name>
<proteinExistence type="predicted"/>
<protein>
    <submittedName>
        <fullName evidence="1">Uncharacterized protein</fullName>
    </submittedName>
</protein>
<keyword evidence="2" id="KW-1185">Reference proteome</keyword>
<sequence length="275" mass="30592">MRKQKEGAAMAAPLPHGCPLSSLHSPHHRNMKTECSYHKEDDPLLRSLIHALKDAMEVASLLLPLLSMGVETMESTPDDPRRRGKAAALWDRVRSGITALMSPMSPLPPPNPRHSNARVIALAMPVVSAIKTAMQHSLTLTFYIDLEGLWVTPLAKLFALRLDVCEQQQEYFEEGKLCTLDDHKDASKYGFYSFGHFGLHIIQEGCYSITERPWCSSFWHTDVQDLDQGSIGIQGILLCLLKGVFQLVAVPLASLSSFSRPLTLEPNEQHDLGIL</sequence>
<gene>
    <name evidence="1" type="ORF">U9M48_003698</name>
</gene>
<dbReference type="EMBL" id="CP144745">
    <property type="protein sequence ID" value="WVZ52659.1"/>
    <property type="molecule type" value="Genomic_DNA"/>
</dbReference>
<dbReference type="AlphaFoldDB" id="A0AAQ3PNG4"/>
<evidence type="ECO:0000313" key="2">
    <source>
        <dbReference type="Proteomes" id="UP001341281"/>
    </source>
</evidence>
<dbReference type="Proteomes" id="UP001341281">
    <property type="component" value="Chromosome 01"/>
</dbReference>